<protein>
    <submittedName>
        <fullName evidence="3">Lipase GDSL</fullName>
    </submittedName>
</protein>
<dbReference type="RefSeq" id="XP_056480258.1">
    <property type="nucleotide sequence ID" value="XM_056613034.1"/>
</dbReference>
<dbReference type="AlphaFoldDB" id="A0A9W9KND3"/>
<keyword evidence="2" id="KW-0732">Signal</keyword>
<accession>A0A9W9KND3</accession>
<name>A0A9W9KND3_9EURO</name>
<dbReference type="SUPFAM" id="SSF52266">
    <property type="entry name" value="SGNH hydrolase"/>
    <property type="match status" value="1"/>
</dbReference>
<dbReference type="GO" id="GO:0016788">
    <property type="term" value="F:hydrolase activity, acting on ester bonds"/>
    <property type="evidence" value="ECO:0007669"/>
    <property type="project" value="InterPro"/>
</dbReference>
<keyword evidence="4" id="KW-1185">Reference proteome</keyword>
<dbReference type="Gene3D" id="3.40.50.1110">
    <property type="entry name" value="SGNH hydrolase"/>
    <property type="match status" value="1"/>
</dbReference>
<keyword evidence="1" id="KW-0378">Hydrolase</keyword>
<organism evidence="3 4">
    <name type="scientific">Penicillium argentinense</name>
    <dbReference type="NCBI Taxonomy" id="1131581"/>
    <lineage>
        <taxon>Eukaryota</taxon>
        <taxon>Fungi</taxon>
        <taxon>Dikarya</taxon>
        <taxon>Ascomycota</taxon>
        <taxon>Pezizomycotina</taxon>
        <taxon>Eurotiomycetes</taxon>
        <taxon>Eurotiomycetidae</taxon>
        <taxon>Eurotiales</taxon>
        <taxon>Aspergillaceae</taxon>
        <taxon>Penicillium</taxon>
    </lineage>
</organism>
<evidence type="ECO:0000313" key="3">
    <source>
        <dbReference type="EMBL" id="KAJ5112485.1"/>
    </source>
</evidence>
<dbReference type="InterPro" id="IPR036514">
    <property type="entry name" value="SGNH_hydro_sf"/>
</dbReference>
<dbReference type="Proteomes" id="UP001149074">
    <property type="component" value="Unassembled WGS sequence"/>
</dbReference>
<reference evidence="3" key="1">
    <citation type="submission" date="2022-11" db="EMBL/GenBank/DDBJ databases">
        <authorList>
            <person name="Petersen C."/>
        </authorList>
    </citation>
    <scope>NUCLEOTIDE SEQUENCE</scope>
    <source>
        <strain evidence="3">IBT 30761</strain>
    </source>
</reference>
<dbReference type="EMBL" id="JAPQKI010000001">
    <property type="protein sequence ID" value="KAJ5112485.1"/>
    <property type="molecule type" value="Genomic_DNA"/>
</dbReference>
<feature type="chain" id="PRO_5040766674" evidence="2">
    <location>
        <begin position="20"/>
        <end position="333"/>
    </location>
</feature>
<sequence>MQIPENILSLLALVTLTGASPIKTTEKFQWSSKKGLIAFGDSYTYVQGIHGHQNYSFIGDALNLAFDEETLLSNMIVQNQTATAEGGPNWLEYLTNCGVQAGLTSPRTCKKQLWDFAFARNQQHPLHHNFTVSLVNQTLQFKQYAYTPLKKFLKPKDSLIAIWIGINDINDSSQYAVDFPTFYKNLTQTLFTSVNELYTLGYKSYLLINLPPLDKTPGNQASSTPHPNATQVGWYNAALSEQASAFQREKSDVEVRVFDAHTQLSAMLDDPPRYGLMNTTNFCAGYDQPDIDVNYLKYGCPTPLDTYFWFNSGHLTSHVHQILAGQLEAWLQG</sequence>
<dbReference type="CDD" id="cd01846">
    <property type="entry name" value="fatty_acyltransferase_like"/>
    <property type="match status" value="1"/>
</dbReference>
<dbReference type="Pfam" id="PF00657">
    <property type="entry name" value="Lipase_GDSL"/>
    <property type="match status" value="1"/>
</dbReference>
<feature type="signal peptide" evidence="2">
    <location>
        <begin position="1"/>
        <end position="19"/>
    </location>
</feature>
<dbReference type="OrthoDB" id="1600564at2759"/>
<dbReference type="GeneID" id="81352013"/>
<dbReference type="PANTHER" id="PTHR45648">
    <property type="entry name" value="GDSL LIPASE/ACYLHYDROLASE FAMILY PROTEIN (AFU_ORTHOLOGUE AFUA_4G14700)"/>
    <property type="match status" value="1"/>
</dbReference>
<proteinExistence type="predicted"/>
<reference evidence="3" key="2">
    <citation type="journal article" date="2023" name="IMA Fungus">
        <title>Comparative genomic study of the Penicillium genus elucidates a diverse pangenome and 15 lateral gene transfer events.</title>
        <authorList>
            <person name="Petersen C."/>
            <person name="Sorensen T."/>
            <person name="Nielsen M.R."/>
            <person name="Sondergaard T.E."/>
            <person name="Sorensen J.L."/>
            <person name="Fitzpatrick D.A."/>
            <person name="Frisvad J.C."/>
            <person name="Nielsen K.L."/>
        </authorList>
    </citation>
    <scope>NUCLEOTIDE SEQUENCE</scope>
    <source>
        <strain evidence="3">IBT 30761</strain>
    </source>
</reference>
<dbReference type="PANTHER" id="PTHR45648:SF85">
    <property type="entry name" value="A, PUTATIVE (AFU_ORTHOLOGUE AFUA_2G10760)-RELATED"/>
    <property type="match status" value="1"/>
</dbReference>
<dbReference type="InterPro" id="IPR051058">
    <property type="entry name" value="GDSL_Est/Lipase"/>
</dbReference>
<comment type="caution">
    <text evidence="3">The sequence shown here is derived from an EMBL/GenBank/DDBJ whole genome shotgun (WGS) entry which is preliminary data.</text>
</comment>
<evidence type="ECO:0000313" key="4">
    <source>
        <dbReference type="Proteomes" id="UP001149074"/>
    </source>
</evidence>
<evidence type="ECO:0000256" key="1">
    <source>
        <dbReference type="ARBA" id="ARBA00022801"/>
    </source>
</evidence>
<gene>
    <name evidence="3" type="ORF">N7532_000530</name>
</gene>
<evidence type="ECO:0000256" key="2">
    <source>
        <dbReference type="SAM" id="SignalP"/>
    </source>
</evidence>
<dbReference type="InterPro" id="IPR001087">
    <property type="entry name" value="GDSL"/>
</dbReference>